<dbReference type="CDD" id="cd00093">
    <property type="entry name" value="HTH_XRE"/>
    <property type="match status" value="1"/>
</dbReference>
<dbReference type="GO" id="GO:0003677">
    <property type="term" value="F:DNA binding"/>
    <property type="evidence" value="ECO:0007669"/>
    <property type="project" value="UniProtKB-KW"/>
</dbReference>
<organism evidence="3 4">
    <name type="scientific">Cardiobacterium hominis (strain ATCC 15826 / DSM 8339 / NCTC 10426 / 6573)</name>
    <dbReference type="NCBI Taxonomy" id="638300"/>
    <lineage>
        <taxon>Bacteria</taxon>
        <taxon>Pseudomonadati</taxon>
        <taxon>Pseudomonadota</taxon>
        <taxon>Gammaproteobacteria</taxon>
        <taxon>Cardiobacteriales</taxon>
        <taxon>Cardiobacteriaceae</taxon>
        <taxon>Cardiobacterium</taxon>
    </lineage>
</organism>
<dbReference type="InterPro" id="IPR050807">
    <property type="entry name" value="TransReg_Diox_bact_type"/>
</dbReference>
<evidence type="ECO:0000313" key="4">
    <source>
        <dbReference type="Proteomes" id="UP000004870"/>
    </source>
</evidence>
<dbReference type="InterPro" id="IPR010982">
    <property type="entry name" value="Lambda_DNA-bd_dom_sf"/>
</dbReference>
<dbReference type="SUPFAM" id="SSF47413">
    <property type="entry name" value="lambda repressor-like DNA-binding domains"/>
    <property type="match status" value="1"/>
</dbReference>
<gene>
    <name evidence="3" type="primary">pvuIIC</name>
    <name evidence="3" type="ORF">HMPREF0198_0129</name>
</gene>
<dbReference type="SMART" id="SM00530">
    <property type="entry name" value="HTH_XRE"/>
    <property type="match status" value="1"/>
</dbReference>
<proteinExistence type="predicted"/>
<dbReference type="OrthoDB" id="9800901at2"/>
<dbReference type="GO" id="GO:0005829">
    <property type="term" value="C:cytosol"/>
    <property type="evidence" value="ECO:0007669"/>
    <property type="project" value="TreeGrafter"/>
</dbReference>
<protein>
    <submittedName>
        <fullName evidence="3">Restriction-modification system control element Bcll</fullName>
    </submittedName>
</protein>
<keyword evidence="1" id="KW-0238">DNA-binding</keyword>
<dbReference type="EMBL" id="ACKY01000008">
    <property type="protein sequence ID" value="EEV89761.1"/>
    <property type="molecule type" value="Genomic_DNA"/>
</dbReference>
<dbReference type="RefSeq" id="WP_004139013.1">
    <property type="nucleotide sequence ID" value="NZ_GG694025.1"/>
</dbReference>
<dbReference type="AlphaFoldDB" id="C8N6K3"/>
<dbReference type="Pfam" id="PF01381">
    <property type="entry name" value="HTH_3"/>
    <property type="match status" value="1"/>
</dbReference>
<dbReference type="PANTHER" id="PTHR46797">
    <property type="entry name" value="HTH-TYPE TRANSCRIPTIONAL REGULATOR"/>
    <property type="match status" value="1"/>
</dbReference>
<dbReference type="PANTHER" id="PTHR46797:SF1">
    <property type="entry name" value="METHYLPHOSPHONATE SYNTHASE"/>
    <property type="match status" value="1"/>
</dbReference>
<dbReference type="HOGENOM" id="CLU_066192_29_1_6"/>
<dbReference type="PROSITE" id="PS50943">
    <property type="entry name" value="HTH_CROC1"/>
    <property type="match status" value="1"/>
</dbReference>
<feature type="domain" description="HTH cro/C1-type" evidence="2">
    <location>
        <begin position="21"/>
        <end position="75"/>
    </location>
</feature>
<sequence>MKEAQSTESIPEIRLRFAQNLRTLRRLKNISQEELAFSAGISRVYLSDVERGNRAVTIDVMGKLAVGLDVDLVVLLDKNPLQHLA</sequence>
<evidence type="ECO:0000256" key="1">
    <source>
        <dbReference type="ARBA" id="ARBA00023125"/>
    </source>
</evidence>
<reference evidence="3 4" key="1">
    <citation type="submission" date="2009-08" db="EMBL/GenBank/DDBJ databases">
        <authorList>
            <person name="Qin X."/>
            <person name="Bachman B."/>
            <person name="Battles P."/>
            <person name="Bell A."/>
            <person name="Bess C."/>
            <person name="Bickham C."/>
            <person name="Chaboub L."/>
            <person name="Chen D."/>
            <person name="Coyle M."/>
            <person name="Deiros D.R."/>
            <person name="Dinh H."/>
            <person name="Forbes L."/>
            <person name="Fowler G."/>
            <person name="Francisco L."/>
            <person name="Fu Q."/>
            <person name="Gubbala S."/>
            <person name="Hale W."/>
            <person name="Han Y."/>
            <person name="Hemphill L."/>
            <person name="Highlander S.K."/>
            <person name="Hirani K."/>
            <person name="Hogues M."/>
            <person name="Jackson L."/>
            <person name="Jakkamsetti A."/>
            <person name="Javaid M."/>
            <person name="Jiang H."/>
            <person name="Korchina V."/>
            <person name="Kovar C."/>
            <person name="Lara F."/>
            <person name="Lee S."/>
            <person name="Mata R."/>
            <person name="Mathew T."/>
            <person name="Moen C."/>
            <person name="Morales K."/>
            <person name="Munidasa M."/>
            <person name="Nazareth L."/>
            <person name="Ngo R."/>
            <person name="Nguyen L."/>
            <person name="Okwuonu G."/>
            <person name="Ongeri F."/>
            <person name="Patil S."/>
            <person name="Petrosino J."/>
            <person name="Pham C."/>
            <person name="Pham P."/>
            <person name="Pu L.-L."/>
            <person name="Puazo M."/>
            <person name="Raj R."/>
            <person name="Reid J."/>
            <person name="Rouhana J."/>
            <person name="Saada N."/>
            <person name="Shang Y."/>
            <person name="Simmons D."/>
            <person name="Thornton R."/>
            <person name="Warren J."/>
            <person name="Weissenberger G."/>
            <person name="Zhang J."/>
            <person name="Zhang L."/>
            <person name="Zhou C."/>
            <person name="Zhu D."/>
            <person name="Muzny D."/>
            <person name="Worley K."/>
            <person name="Gibbs R."/>
        </authorList>
    </citation>
    <scope>NUCLEOTIDE SEQUENCE [LARGE SCALE GENOMIC DNA]</scope>
    <source>
        <strain evidence="4">ATCC 15826 / DSM 8339 / NCTC 10426 / 6573</strain>
    </source>
</reference>
<accession>C8N6K3</accession>
<dbReference type="GO" id="GO:0003700">
    <property type="term" value="F:DNA-binding transcription factor activity"/>
    <property type="evidence" value="ECO:0007669"/>
    <property type="project" value="TreeGrafter"/>
</dbReference>
<dbReference type="InterPro" id="IPR001387">
    <property type="entry name" value="Cro/C1-type_HTH"/>
</dbReference>
<keyword evidence="4" id="KW-1185">Reference proteome</keyword>
<comment type="caution">
    <text evidence="3">The sequence shown here is derived from an EMBL/GenBank/DDBJ whole genome shotgun (WGS) entry which is preliminary data.</text>
</comment>
<dbReference type="GeneID" id="84789168"/>
<dbReference type="Gene3D" id="1.10.260.40">
    <property type="entry name" value="lambda repressor-like DNA-binding domains"/>
    <property type="match status" value="1"/>
</dbReference>
<evidence type="ECO:0000259" key="2">
    <source>
        <dbReference type="PROSITE" id="PS50943"/>
    </source>
</evidence>
<evidence type="ECO:0000313" key="3">
    <source>
        <dbReference type="EMBL" id="EEV89761.1"/>
    </source>
</evidence>
<name>C8N6K3_CARH6</name>
<dbReference type="Proteomes" id="UP000004870">
    <property type="component" value="Unassembled WGS sequence"/>
</dbReference>